<organism evidence="2 3">
    <name type="scientific">Polypedilum vanderplanki</name>
    <name type="common">Sleeping chironomid midge</name>
    <dbReference type="NCBI Taxonomy" id="319348"/>
    <lineage>
        <taxon>Eukaryota</taxon>
        <taxon>Metazoa</taxon>
        <taxon>Ecdysozoa</taxon>
        <taxon>Arthropoda</taxon>
        <taxon>Hexapoda</taxon>
        <taxon>Insecta</taxon>
        <taxon>Pterygota</taxon>
        <taxon>Neoptera</taxon>
        <taxon>Endopterygota</taxon>
        <taxon>Diptera</taxon>
        <taxon>Nematocera</taxon>
        <taxon>Chironomoidea</taxon>
        <taxon>Chironomidae</taxon>
        <taxon>Chironominae</taxon>
        <taxon>Polypedilum</taxon>
        <taxon>Polypedilum</taxon>
    </lineage>
</organism>
<gene>
    <name evidence="2" type="ORF">PVAND_009591</name>
</gene>
<reference evidence="2" key="1">
    <citation type="submission" date="2021-03" db="EMBL/GenBank/DDBJ databases">
        <title>Chromosome level genome of the anhydrobiotic midge Polypedilum vanderplanki.</title>
        <authorList>
            <person name="Yoshida Y."/>
            <person name="Kikawada T."/>
            <person name="Gusev O."/>
        </authorList>
    </citation>
    <scope>NUCLEOTIDE SEQUENCE</scope>
    <source>
        <strain evidence="2">NIAS01</strain>
        <tissue evidence="2">Whole body or cell culture</tissue>
    </source>
</reference>
<keyword evidence="1" id="KW-1133">Transmembrane helix</keyword>
<protein>
    <submittedName>
        <fullName evidence="2">Uncharacterized protein</fullName>
    </submittedName>
</protein>
<keyword evidence="1" id="KW-0812">Transmembrane</keyword>
<dbReference type="AlphaFoldDB" id="A0A9J6CEL0"/>
<keyword evidence="1" id="KW-0472">Membrane</keyword>
<comment type="caution">
    <text evidence="2">The sequence shown here is derived from an EMBL/GenBank/DDBJ whole genome shotgun (WGS) entry which is preliminary data.</text>
</comment>
<dbReference type="Proteomes" id="UP001107558">
    <property type="component" value="Chromosome 1"/>
</dbReference>
<dbReference type="EMBL" id="JADBJN010000001">
    <property type="protein sequence ID" value="KAG5680062.1"/>
    <property type="molecule type" value="Genomic_DNA"/>
</dbReference>
<sequence>MPWISLETFDIIIGFLCDTAIASLPVIFIYISIECSFTNLGKFLTNTGTKIDTQVEVEVLPKYFHEDVDCTASFSCLSPFCNLNKFLDYKSTITFGCFLWRPLSKIFVQQITKQKDGVSPFYNTLSKSPIYDWCEVMENAETNPIYKLLVEFFGNVAPEIMHKCPYWGSVTAFNLTFNMDKFFTFYSPGVYKNILFIFDDVDSEIFKLRIYTRVF</sequence>
<evidence type="ECO:0000313" key="3">
    <source>
        <dbReference type="Proteomes" id="UP001107558"/>
    </source>
</evidence>
<accession>A0A9J6CEL0</accession>
<evidence type="ECO:0000313" key="2">
    <source>
        <dbReference type="EMBL" id="KAG5680062.1"/>
    </source>
</evidence>
<feature type="transmembrane region" description="Helical" evidence="1">
    <location>
        <begin position="12"/>
        <end position="33"/>
    </location>
</feature>
<proteinExistence type="predicted"/>
<evidence type="ECO:0000256" key="1">
    <source>
        <dbReference type="SAM" id="Phobius"/>
    </source>
</evidence>
<keyword evidence="3" id="KW-1185">Reference proteome</keyword>
<name>A0A9J6CEL0_POLVA</name>